<dbReference type="CDD" id="cd05195">
    <property type="entry name" value="enoyl_red"/>
    <property type="match status" value="1"/>
</dbReference>
<feature type="region of interest" description="N-terminal hotdog fold" evidence="8">
    <location>
        <begin position="3559"/>
        <end position="3678"/>
    </location>
</feature>
<feature type="active site" description="Proton donor; for dehydratase activity" evidence="8">
    <location>
        <position position="1768"/>
    </location>
</feature>
<organism evidence="13">
    <name type="scientific">Streptantibioticus silvisoli</name>
    <dbReference type="NCBI Taxonomy" id="2705255"/>
    <lineage>
        <taxon>Bacteria</taxon>
        <taxon>Bacillati</taxon>
        <taxon>Actinomycetota</taxon>
        <taxon>Actinomycetes</taxon>
        <taxon>Kitasatosporales</taxon>
        <taxon>Streptomycetaceae</taxon>
        <taxon>Streptantibioticus</taxon>
    </lineage>
</organism>
<evidence type="ECO:0000259" key="10">
    <source>
        <dbReference type="PROSITE" id="PS50075"/>
    </source>
</evidence>
<dbReference type="CDD" id="cd00833">
    <property type="entry name" value="PKS"/>
    <property type="match status" value="2"/>
</dbReference>
<dbReference type="Gene3D" id="1.10.1200.10">
    <property type="entry name" value="ACP-like"/>
    <property type="match status" value="3"/>
</dbReference>
<keyword evidence="2" id="KW-0596">Phosphopantetheine</keyword>
<dbReference type="SUPFAM" id="SSF50129">
    <property type="entry name" value="GroES-like"/>
    <property type="match status" value="1"/>
</dbReference>
<dbReference type="Pfam" id="PF22621">
    <property type="entry name" value="CurL-like_PKS_C"/>
    <property type="match status" value="3"/>
</dbReference>
<feature type="domain" description="Carrier" evidence="10">
    <location>
        <begin position="4281"/>
        <end position="4363"/>
    </location>
</feature>
<evidence type="ECO:0000256" key="2">
    <source>
        <dbReference type="ARBA" id="ARBA00022450"/>
    </source>
</evidence>
<dbReference type="InterPro" id="IPR057326">
    <property type="entry name" value="KR_dom"/>
</dbReference>
<dbReference type="EMBL" id="JABXJJ020000004">
    <property type="protein sequence ID" value="MDI5968594.1"/>
    <property type="molecule type" value="Genomic_DNA"/>
</dbReference>
<dbReference type="InterPro" id="IPR036736">
    <property type="entry name" value="ACP-like_sf"/>
</dbReference>
<dbReference type="PROSITE" id="PS52019">
    <property type="entry name" value="PKS_MFAS_DH"/>
    <property type="match status" value="2"/>
</dbReference>
<dbReference type="Pfam" id="PF13602">
    <property type="entry name" value="ADH_zinc_N_2"/>
    <property type="match status" value="1"/>
</dbReference>
<feature type="active site" description="Proton acceptor; for dehydratase activity" evidence="8">
    <location>
        <position position="3591"/>
    </location>
</feature>
<feature type="domain" description="Ketosynthase family 3 (KS3)" evidence="11">
    <location>
        <begin position="2678"/>
        <end position="3104"/>
    </location>
</feature>
<dbReference type="InterPro" id="IPR018201">
    <property type="entry name" value="Ketoacyl_synth_AS"/>
</dbReference>
<comment type="caution">
    <text evidence="13">The sequence shown here is derived from an EMBL/GenBank/DDBJ whole genome shotgun (WGS) entry which is preliminary data.</text>
</comment>
<dbReference type="CDD" id="cd08952">
    <property type="entry name" value="KR_1_SDR_x"/>
    <property type="match status" value="1"/>
</dbReference>
<dbReference type="InterPro" id="IPR020807">
    <property type="entry name" value="PKS_DH"/>
</dbReference>
<dbReference type="SUPFAM" id="SSF52151">
    <property type="entry name" value="FabD/lysophospholipase-like"/>
    <property type="match status" value="3"/>
</dbReference>
<feature type="region of interest" description="Disordered" evidence="9">
    <location>
        <begin position="124"/>
        <end position="144"/>
    </location>
</feature>
<dbReference type="RefSeq" id="WP_282698498.1">
    <property type="nucleotide sequence ID" value="NZ_JABXJJ020000004.1"/>
</dbReference>
<evidence type="ECO:0000256" key="4">
    <source>
        <dbReference type="ARBA" id="ARBA00022679"/>
    </source>
</evidence>
<dbReference type="InterPro" id="IPR013154">
    <property type="entry name" value="ADH-like_N"/>
</dbReference>
<feature type="active site" description="Proton donor; for dehydratase activity" evidence="8">
    <location>
        <position position="3753"/>
    </location>
</feature>
<dbReference type="Pfam" id="PF14765">
    <property type="entry name" value="PS-DH"/>
    <property type="match status" value="2"/>
</dbReference>
<dbReference type="InterPro" id="IPR016039">
    <property type="entry name" value="Thiolase-like"/>
</dbReference>
<evidence type="ECO:0000256" key="3">
    <source>
        <dbReference type="ARBA" id="ARBA00022553"/>
    </source>
</evidence>
<dbReference type="GO" id="GO:0016491">
    <property type="term" value="F:oxidoreductase activity"/>
    <property type="evidence" value="ECO:0007669"/>
    <property type="project" value="InterPro"/>
</dbReference>
<feature type="active site" description="Proton acceptor; for dehydratase activity" evidence="8">
    <location>
        <position position="1610"/>
    </location>
</feature>
<keyword evidence="5" id="KW-0045">Antibiotic biosynthesis</keyword>
<name>A0AA90KF73_9ACTN</name>
<dbReference type="InterPro" id="IPR016036">
    <property type="entry name" value="Malonyl_transacylase_ACP-bd"/>
</dbReference>
<dbReference type="Pfam" id="PF21089">
    <property type="entry name" value="PKS_DH_N"/>
    <property type="match status" value="2"/>
</dbReference>
<evidence type="ECO:0000256" key="6">
    <source>
        <dbReference type="ARBA" id="ARBA00023268"/>
    </source>
</evidence>
<dbReference type="GO" id="GO:0031177">
    <property type="term" value="F:phosphopantetheine binding"/>
    <property type="evidence" value="ECO:0007669"/>
    <property type="project" value="InterPro"/>
</dbReference>
<dbReference type="SMART" id="SM00822">
    <property type="entry name" value="PKS_KR"/>
    <property type="match status" value="2"/>
</dbReference>
<dbReference type="SUPFAM" id="SSF51735">
    <property type="entry name" value="NAD(P)-binding Rossmann-fold domains"/>
    <property type="match status" value="5"/>
</dbReference>
<dbReference type="InterPro" id="IPR050091">
    <property type="entry name" value="PKS_NRPS_Biosynth_Enz"/>
</dbReference>
<dbReference type="Gene3D" id="3.40.366.10">
    <property type="entry name" value="Malonyl-Coenzyme A Acyl Carrier Protein, domain 2"/>
    <property type="match status" value="3"/>
</dbReference>
<dbReference type="InterPro" id="IPR009081">
    <property type="entry name" value="PP-bd_ACP"/>
</dbReference>
<dbReference type="InterPro" id="IPR013968">
    <property type="entry name" value="PKS_KR"/>
</dbReference>
<dbReference type="InterPro" id="IPR014031">
    <property type="entry name" value="Ketoacyl_synth_C"/>
</dbReference>
<dbReference type="Pfam" id="PF00698">
    <property type="entry name" value="Acyl_transf_1"/>
    <property type="match status" value="3"/>
</dbReference>
<dbReference type="Pfam" id="PF08240">
    <property type="entry name" value="ADH_N"/>
    <property type="match status" value="1"/>
</dbReference>
<dbReference type="SUPFAM" id="SSF55048">
    <property type="entry name" value="Probable ACP-binding domain of malonyl-CoA ACP transacylase"/>
    <property type="match status" value="3"/>
</dbReference>
<keyword evidence="4" id="KW-0808">Transferase</keyword>
<dbReference type="InterPro" id="IPR014043">
    <property type="entry name" value="Acyl_transferase_dom"/>
</dbReference>
<dbReference type="Gene3D" id="3.10.129.110">
    <property type="entry name" value="Polyketide synthase dehydratase"/>
    <property type="match status" value="2"/>
</dbReference>
<dbReference type="InterPro" id="IPR049551">
    <property type="entry name" value="PKS_DH_C"/>
</dbReference>
<dbReference type="GO" id="GO:0004315">
    <property type="term" value="F:3-oxoacyl-[acyl-carrier-protein] synthase activity"/>
    <property type="evidence" value="ECO:0007669"/>
    <property type="project" value="InterPro"/>
</dbReference>
<dbReference type="Pfam" id="PF00109">
    <property type="entry name" value="ketoacyl-synt"/>
    <property type="match status" value="2"/>
</dbReference>
<feature type="domain" description="PKS/mFAS DH" evidence="12">
    <location>
        <begin position="1578"/>
        <end position="1843"/>
    </location>
</feature>
<dbReference type="Pfam" id="PF00550">
    <property type="entry name" value="PP-binding"/>
    <property type="match status" value="3"/>
</dbReference>
<feature type="region of interest" description="N-terminal hotdog fold" evidence="8">
    <location>
        <begin position="1578"/>
        <end position="1697"/>
    </location>
</feature>
<keyword evidence="3" id="KW-0597">Phosphoprotein</keyword>
<keyword evidence="6" id="KW-0511">Multifunctional enzyme</keyword>
<dbReference type="SMART" id="SM00823">
    <property type="entry name" value="PKS_PP"/>
    <property type="match status" value="3"/>
</dbReference>
<dbReference type="InterPro" id="IPR049552">
    <property type="entry name" value="PKS_DH_N"/>
</dbReference>
<comment type="pathway">
    <text evidence="1">Antibiotic biosynthesis.</text>
</comment>
<evidence type="ECO:0000256" key="5">
    <source>
        <dbReference type="ARBA" id="ARBA00023194"/>
    </source>
</evidence>
<sequence>MTDGARRIVLAGIARSGDRNQRSVAEFIWAAVEDAAGLPSPGRPVAVFAPHDPAGLSGIPWVRVHVVGDADPYAGAASVLREDEAALAVVLDPAGTFAVALAVQEPQDDGRPVIDLHDPATRAEQLAGAAASREAGTGGSGPADARATAPLLLSGRSEAGLRAYARELADHLAAAPELPLTDVAYTQASARTVWSHRAVVCAADRDGVVEALRALAEGTPSESVVRGDGAGQEPVVFVYPGQGAQWLGMADELAAAQPYFREQLAECGRALAPYVDFELADVLSGAVPLQGVDVVQPVLFAVMVALSQLWRSHGVEPAAVVGESFAEIAALTVAGGLSLEEGARLVAAFSKGEGLLNGEGEMVAVGLPAAEIESLIGEWGLDLEVAVINGPRSTVVGGTPQAAAEVLEKLGARDVWARLLPIGMAAHTRHIERTREFMLRELAPVRPHTADIPVYTAATTGAVDTAVLDAEFWYRSARGVADFRGAVETLLADGYRLFVEMSPHPVLAMGIVETAAYRGHEAATVETMRRGDAGLTHHLRALALACLHGATPDWHRVYEGARLVPLPVYPLDADSADTVDDALRDRLAALEPERQLAAVLELVVEQFTALPGHEGGTAVPTDRPFRALGLDSVGALGLRNRLNEVTGLRLSPTVVFDHPTPQTLAAEVLRLLFGIEAETDEVFTGPVAADEPIAVVGMACRLPGGADSPDKLWEMVREGRDAITDFSAARDWDLGTLYNADPAEAGTFYQREAALLTGIDQFDADFFGISPREAVSMDPQQRLLLETSWEALERAGIDGASVRGSRTGVFNGVISLPYGQPLHQARPDMEGYVLTGTTTSVASGRLSYVLGLEGPAMSVDTACSSSLVALHLACQSLRQNECDLAFAGGATVLAEPGMFIEFSRQRALAPNGRSKAFSAAADGFGMAEGVVVLVVERLSDALRNGHEVLAVVRGSAVNQDGASNGLTAPSGPSQRRVIRAALANAGLSAEQVDVVEAHGTGTRLGDPIEAQALIATYGRAHGADNPLYLGSLKSNIGHTQGASGIAGLIKMVMAMRHGVMPRSLYADNPTREVEWTDCGVELLADEREWVRREGPRRAAVSSFGISGTNTHVILEEFTGEPALPAGDEEPATPAAPAALPEGVVPLVLSAKSDEALAGQAAALRDVLTAEPALRPQDVAWSLVATRSVFDHRAVLVGERAGLLAALDGLATAGPAVSTGMPSGGRLGVVFSGQGSQRVGMGRELAGRFPVFAEALAEVCAVVDPLLGSGLREVMWSSAGDADEVLGRTEFAQPALFAFELALARLWQSWGVRFAAVTGHSVGEIAGAVVAGVLGVGDAARLVVARGRLMQALPAGGAMLAVNTGEDVVAAALEGVSGVAVAAVNAPDATVVSGGVEEIERLQEHFRGAGVRTSRLRVSHAFHSPLMEPMLEEFRAVLETLDFHEPSIPVSPAADSTHAFNSAAYWVDHARNAVRFHDAVNALPTTDTLVELGPDAALTPALAEHHSVAAATRRNRPEVTTVLEALGHAYTHGVGVEWSTVIGAGQRVELPTYAFQRRAYWQSSVPLAGAGAGTNSLRHPVLTSAVELPGSGGVAFSGRLSPGSARWLGDHVVNGEILFPGTGFVELAAEATRYLGAPGLGEMVVRVPLSLTGGEADVQVWIGPDEGVERELLIRARSTGEDWVTHASGTVATELDEPDWTVRTWPPAGAEDVPIDGAYEDLAARGYEYGAAFRGLRGVWRSGNEVFADIELPKAVHDKEFGVHPALLDAALHALLVTSDSGAMRLPFSFAGVSFTGAESPAALRVRLQVEGDTARLDAVDTEGAAVLRVAARRVTAALTLPDDGVEWTAVDALADLGDGPVPPVVVLRARPAGSDDLAADTHDAVRSTLETVHAWLAGEHESRLVLTVKRDDPTGAAISGFLRAVHAEHPDRFGVLDSDGGAVADEVMSRALVLFTDEPQLIVSGGEFHAPRLTRPEVPLLLPSQGSYHLDLDDTRSRQLVLAPDTSDRRPLEAHEVRVAVRAAGVNFRDALIRLGAYPGEAKMGSESAGVVLETGSGVTDLRPGDRVVGGPLDHGFAPFAVADRRLLARIPDGWSYPEAASMPVTFLTAYYGLFELAVLCPGESVLIHSGAGGVGLAAVRLARHFGAEVYATASPGKWDALRAEGLDDDHIASSRNLDFAEKFGRVDVVLNSLAREFVDASLALVKPGGRFVEIGKADLRSAEEVGAGYPGISYQPFDLYQIDADVIARMLAHLMELFGSGALGLLPVTAWDLRRAREAFQFIEQARHIGKVVLTVPSAPEADGTVLVTGGTGGLGAEVARHLAAAQDGRRLLLVSRRGAQHAGVDVLCAELEALGAHVTVAACDVADRAALGALLDAVPREHPLTAVIHAAGVVDDVLIAGQTPERLDHVLRPKVDAAVLLDELTRDLDLRQFVLFSSVSAALGVAGQAAYGAANAFLDALALRRLRTGRAATALAWGLWAQETGITAGLEQADHDRWARRGMKALATDRGLELLDEAQELGLANIVPVELDTSRLRQQDLLPAVMRALVRAPRTATPTKKNVVVSQVATGTDDLLQLVRSYAAEVQGHQDAGMIASDKAFRDTGFDSMSSLELRQRLAAATRLKLPATLVFDYPTPSLLANFLSEALGASDTPQAAPAAAAAVPAGPAGDPEQDDDQLVIVGMGCRFPGGVRSPQGLWDLVREGRDAVGGFPVDRGWDVEGLYDPDPDALGKSYTREGGFLAGVDRFDADFFGVAPREAQAIDPQHRLLLETAWEALEDAAIRPVDLRGSRTGVFVGIMHQDYGTRFRSAPDGYEGYITNGTAASAAAGRLSYLYGLEGPAVTVDTACSSSLVALHLACQALRNRECDIALAGGATVMSTPTFFVEYSRQRVLSADGRCRAYADDGDGVGWSEGAGVLAVERLADARRNGHRILAVVRGSAVNQDGASNGFTAPSGPSQQRVIQAALANARLTPQQVDVVEGHGTGTRLGDPIEAQALIATYGQAHGVDKPLYLGSLKSNLGHTQAAAGVAGIIKMVMAMRHGVMPRSLYAENPSHEVEWADSGVELLAGEREWARRDEPLRAGISSFGMSGTNSHVIIEEFPQPSAVPAEPGAGTRTAGVVPLVLSAKSDEALSGQAAALHDVLIAAPDVPLQDVAWSLATTRSVFDHRAVLVGERAGLLAALDGLATAGPAVSTGMPSGGRLGVVFSGQGSQRVGMGRELAGRFPVFAEALAEVCAVVDPLLGSGLCEVMWSSAGDADEVLGRTEFAQPALFAFELALARLWQSWGVRFAAVTGHSVGEIAGAVVAGVLGVGDAARLVVARGRLMQALPAGGAMLAVNTGEDVVAAALEGVSGVAVAAVNAPDATVVSGGVEEIERLQEHFRGAGVRTSRLRVSHAFHSPLMEPMLEEFRAVLETLDFHEPSIPVSPAADSTHAFNSAAYWVDHARNAVRFHDAVNALPTTDTLVELGPDAALTPVLAEYRSVAAATRRNRPEVTTVLEALGHAHAHGVAVEWTTVIGAGQRIELPTYAFQHKSFWLAAPEIEAEGSGSDRLTHPMLSARTDLPGSGGLVLSGRLSPGNNPWLSDHKIMGTLLLPGTGFVELALEAARVVGAESVVELVLRAPLVLPGGKPRDVQVWIAPEDTEREVHIRSRAADGDWTLHATGVLGPRRTTEFALSAEWTGGAWPPADAAVVPVDALYSGLAGRGYEYGPVFQAVTGVWERGDELFAEVVLPEGQPAGFGMHPALLDASLHALLLAGRMYDPQEVRLPFSFAGVSLLSSGAGRLRVRLSTADGQIGMLAVDEAGDPVIVMDTLTVRPVDRSQLESAQAADGSADRYEVTWKRLPGGDAPAVVPGTWLLLGNGRQELLSGVFGEVVGPDDWNRSASLDGVLVAADSAATLLTALRDTAEVDAPVWCVTSGAVGTGTADPAADVDAAGAWGLGRVAALEMPKRWRGLIDLPARIDDATREVLAAVLTGDSSEDQLAIRDGQVWGRRIEPAAVGPVKNWAPSGTVLITGGTGGLGGHIARRLAARKDSSLVLVSRRGMDAPGAEELLAELTASGASVRIAAADVTDRAAMAELVAALDAEGTPVRGVVHAAGVVSDARIAETDVTALRDGMAAKVDGALILDELLPELDDFIVFSSISGIWGAAGQATYAAGNACLDTLARRRRESGRPATAVAWGPWSGGGMVEEHMERELRQRGLTPLTVPAALRALEQVAAGGRDVVVVDVTWPRFLPSFAASRPSPLLSRFEETRTRPAGADRSVSMAQRLAAVPEEERVAMLLDVVRGHIASVLRRADPAQIDPDRALTELGFDSLMSVELRNKLSEYSPSRLPMTLVFDHPTPNALARYLRTVVDLPEDGAVGDVPVLEELDRIEAKALSVLTDSATRVALATRLSSLLDRLAELDAKPASATDDDLTEASADELMRFIDSELGNS</sequence>
<dbReference type="InterPro" id="IPR020841">
    <property type="entry name" value="PKS_Beta-ketoAc_synthase_dom"/>
</dbReference>
<dbReference type="SMART" id="SM00827">
    <property type="entry name" value="PKS_AT"/>
    <property type="match status" value="3"/>
</dbReference>
<dbReference type="GO" id="GO:0004312">
    <property type="term" value="F:fatty acid synthase activity"/>
    <property type="evidence" value="ECO:0007669"/>
    <property type="project" value="TreeGrafter"/>
</dbReference>
<evidence type="ECO:0000256" key="1">
    <source>
        <dbReference type="ARBA" id="ARBA00004792"/>
    </source>
</evidence>
<dbReference type="PANTHER" id="PTHR43775">
    <property type="entry name" value="FATTY ACID SYNTHASE"/>
    <property type="match status" value="1"/>
</dbReference>
<dbReference type="InterPro" id="IPR020843">
    <property type="entry name" value="ER"/>
</dbReference>
<feature type="domain" description="PKS/mFAS DH" evidence="12">
    <location>
        <begin position="3559"/>
        <end position="3830"/>
    </location>
</feature>
<evidence type="ECO:0000259" key="11">
    <source>
        <dbReference type="PROSITE" id="PS52004"/>
    </source>
</evidence>
<evidence type="ECO:0000256" key="7">
    <source>
        <dbReference type="ARBA" id="ARBA00023315"/>
    </source>
</evidence>
<proteinExistence type="predicted"/>
<dbReference type="Gene3D" id="3.30.70.3290">
    <property type="match status" value="3"/>
</dbReference>
<dbReference type="Gene3D" id="3.40.50.720">
    <property type="entry name" value="NAD(P)-binding Rossmann-like Domain"/>
    <property type="match status" value="2"/>
</dbReference>
<evidence type="ECO:0000256" key="8">
    <source>
        <dbReference type="PROSITE-ProRule" id="PRU01363"/>
    </source>
</evidence>
<dbReference type="InterPro" id="IPR014030">
    <property type="entry name" value="Ketoacyl_synth_N"/>
</dbReference>
<dbReference type="SMART" id="SM00829">
    <property type="entry name" value="PKS_ER"/>
    <property type="match status" value="1"/>
</dbReference>
<dbReference type="InterPro" id="IPR049900">
    <property type="entry name" value="PKS_mFAS_DH"/>
</dbReference>
<dbReference type="InterPro" id="IPR020806">
    <property type="entry name" value="PKS_PP-bd"/>
</dbReference>
<reference evidence="13" key="1">
    <citation type="submission" date="2023-05" db="EMBL/GenBank/DDBJ databases">
        <title>Streptantibioticus silvisoli sp. nov., acidotolerant actinomycetes 1 from pine litter.</title>
        <authorList>
            <person name="Swiecimska M."/>
            <person name="Golinska P."/>
            <person name="Sangal V."/>
            <person name="Wachnowicz B."/>
            <person name="Goodfellow M."/>
        </authorList>
    </citation>
    <scope>NUCLEOTIDE SEQUENCE</scope>
    <source>
        <strain evidence="13">SL13</strain>
    </source>
</reference>
<dbReference type="Gene3D" id="3.90.180.10">
    <property type="entry name" value="Medium-chain alcohol dehydrogenases, catalytic domain"/>
    <property type="match status" value="1"/>
</dbReference>
<dbReference type="InterPro" id="IPR016035">
    <property type="entry name" value="Acyl_Trfase/lysoPLipase"/>
</dbReference>
<dbReference type="PROSITE" id="PS00606">
    <property type="entry name" value="KS3_1"/>
    <property type="match status" value="2"/>
</dbReference>
<dbReference type="InterPro" id="IPR011032">
    <property type="entry name" value="GroES-like_sf"/>
</dbReference>
<dbReference type="CDD" id="cd08956">
    <property type="entry name" value="KR_3_FAS_SDR_x"/>
    <property type="match status" value="1"/>
</dbReference>
<dbReference type="PROSITE" id="PS50075">
    <property type="entry name" value="CARRIER"/>
    <property type="match status" value="3"/>
</dbReference>
<dbReference type="Pfam" id="PF02801">
    <property type="entry name" value="Ketoacyl-synt_C"/>
    <property type="match status" value="2"/>
</dbReference>
<dbReference type="Pfam" id="PF08659">
    <property type="entry name" value="KR"/>
    <property type="match status" value="2"/>
</dbReference>
<dbReference type="PROSITE" id="PS52004">
    <property type="entry name" value="KS3_2"/>
    <property type="match status" value="2"/>
</dbReference>
<feature type="domain" description="Ketosynthase family 3 (KS3)" evidence="11">
    <location>
        <begin position="690"/>
        <end position="1116"/>
    </location>
</feature>
<dbReference type="PANTHER" id="PTHR43775:SF51">
    <property type="entry name" value="INACTIVE PHENOLPHTHIOCEROL SYNTHESIS POLYKETIDE SYNTHASE TYPE I PKS1-RELATED"/>
    <property type="match status" value="1"/>
</dbReference>
<dbReference type="FunFam" id="3.40.47.10:FF:000019">
    <property type="entry name" value="Polyketide synthase type I"/>
    <property type="match status" value="2"/>
</dbReference>
<feature type="domain" description="Carrier" evidence="10">
    <location>
        <begin position="2575"/>
        <end position="2650"/>
    </location>
</feature>
<accession>A0AA90KF73</accession>
<feature type="domain" description="Carrier" evidence="10">
    <location>
        <begin position="594"/>
        <end position="672"/>
    </location>
</feature>
<dbReference type="SUPFAM" id="SSF53901">
    <property type="entry name" value="Thiolase-like"/>
    <property type="match status" value="2"/>
</dbReference>
<dbReference type="GO" id="GO:0006633">
    <property type="term" value="P:fatty acid biosynthetic process"/>
    <property type="evidence" value="ECO:0007669"/>
    <property type="project" value="InterPro"/>
</dbReference>
<dbReference type="SMART" id="SM01294">
    <property type="entry name" value="PKS_PP_betabranch"/>
    <property type="match status" value="1"/>
</dbReference>
<evidence type="ECO:0000256" key="9">
    <source>
        <dbReference type="SAM" id="MobiDB-lite"/>
    </source>
</evidence>
<dbReference type="InterPro" id="IPR042104">
    <property type="entry name" value="PKS_dehydratase_sf"/>
</dbReference>
<dbReference type="InterPro" id="IPR001227">
    <property type="entry name" value="Ac_transferase_dom_sf"/>
</dbReference>
<evidence type="ECO:0000259" key="12">
    <source>
        <dbReference type="PROSITE" id="PS52019"/>
    </source>
</evidence>
<dbReference type="InterPro" id="IPR036291">
    <property type="entry name" value="NAD(P)-bd_dom_sf"/>
</dbReference>
<dbReference type="InterPro" id="IPR006162">
    <property type="entry name" value="Ppantetheine_attach_site"/>
</dbReference>
<dbReference type="GO" id="GO:0033068">
    <property type="term" value="P:macrolide biosynthetic process"/>
    <property type="evidence" value="ECO:0007669"/>
    <property type="project" value="UniProtKB-ARBA"/>
</dbReference>
<dbReference type="Gene3D" id="3.40.47.10">
    <property type="match status" value="2"/>
</dbReference>
<protein>
    <submittedName>
        <fullName evidence="13">SDR family NAD(P)-dependent oxidoreductase</fullName>
    </submittedName>
</protein>
<dbReference type="SMART" id="SM00825">
    <property type="entry name" value="PKS_KS"/>
    <property type="match status" value="2"/>
</dbReference>
<dbReference type="FunFam" id="1.10.1200.10:FF:000007">
    <property type="entry name" value="Probable polyketide synthase pks17"/>
    <property type="match status" value="1"/>
</dbReference>
<dbReference type="SUPFAM" id="SSF47336">
    <property type="entry name" value="ACP-like"/>
    <property type="match status" value="3"/>
</dbReference>
<keyword evidence="7" id="KW-0012">Acyltransferase</keyword>
<dbReference type="SMART" id="SM00826">
    <property type="entry name" value="PKS_DH"/>
    <property type="match status" value="2"/>
</dbReference>
<gene>
    <name evidence="13" type="ORF">POF50_004405</name>
</gene>
<evidence type="ECO:0000313" key="13">
    <source>
        <dbReference type="EMBL" id="MDI5968594.1"/>
    </source>
</evidence>
<dbReference type="PROSITE" id="PS00012">
    <property type="entry name" value="PHOSPHOPANTETHEINE"/>
    <property type="match status" value="3"/>
</dbReference>
<feature type="region of interest" description="C-terminal hotdog fold" evidence="8">
    <location>
        <begin position="3695"/>
        <end position="3830"/>
    </location>
</feature>
<feature type="region of interest" description="C-terminal hotdog fold" evidence="8">
    <location>
        <begin position="1709"/>
        <end position="1843"/>
    </location>
</feature>